<evidence type="ECO:0000313" key="2">
    <source>
        <dbReference type="Proteomes" id="UP001148662"/>
    </source>
</evidence>
<keyword evidence="2" id="KW-1185">Reference proteome</keyword>
<sequence length="502" mass="55099">MSLSSFLLAAGTKAKDKGKAIDGGLDDFFRSKTVVDPSASVVPASEPKTIAEGKENHAKEKKRKQPADEALSSPKSKKHKAASVKESVNAGPEKKYKERKSSEDTESSVRTANAKHKKKHAKSEDSSEEDEEGHASSSTPAALAEETVQTGEPEPASDSDDEGDPSTLVHESIADGNKSKHGSRKTKYVPPEETAEKRNERTVFVGNVAVDVVKDRPLQKQFKRHILSFVPAAKIESVRFRSVAFNKPTASLPNDEASSNRKDSRQHDRDRAASWRKSKGDDEEHPDAGKTFLTPAEKKRVAFIKHEFHESVDAVNAYVVFAHPPPTADAEKSKHVPPSSPVMDPYEAARAVVKNADASAFLGRTLRVDVVGRNKTDVHGEMKGDPKATVFVGNLDFASKEEDLRAFFEALMIAEKGKPGKPVAESEGDDEFDDEDENEDEDEEQDAESTIGKGAETKSTTWVKRVRIIRDKDTLLGKGFAYVQFTVRLSVPFSPPPPRLRY</sequence>
<evidence type="ECO:0000313" key="1">
    <source>
        <dbReference type="EMBL" id="KAJ3545525.1"/>
    </source>
</evidence>
<accession>A0ACC1SSG4</accession>
<protein>
    <submittedName>
        <fullName evidence="1">Uncharacterized protein</fullName>
    </submittedName>
</protein>
<reference evidence="1" key="1">
    <citation type="submission" date="2022-07" db="EMBL/GenBank/DDBJ databases">
        <title>Genome Sequence of Phlebia brevispora.</title>
        <authorList>
            <person name="Buettner E."/>
        </authorList>
    </citation>
    <scope>NUCLEOTIDE SEQUENCE</scope>
    <source>
        <strain evidence="1">MPL23</strain>
    </source>
</reference>
<proteinExistence type="predicted"/>
<name>A0ACC1SSG4_9APHY</name>
<comment type="caution">
    <text evidence="1">The sequence shown here is derived from an EMBL/GenBank/DDBJ whole genome shotgun (WGS) entry which is preliminary data.</text>
</comment>
<gene>
    <name evidence="1" type="ORF">NM688_g5617</name>
</gene>
<organism evidence="1 2">
    <name type="scientific">Phlebia brevispora</name>
    <dbReference type="NCBI Taxonomy" id="194682"/>
    <lineage>
        <taxon>Eukaryota</taxon>
        <taxon>Fungi</taxon>
        <taxon>Dikarya</taxon>
        <taxon>Basidiomycota</taxon>
        <taxon>Agaricomycotina</taxon>
        <taxon>Agaricomycetes</taxon>
        <taxon>Polyporales</taxon>
        <taxon>Meruliaceae</taxon>
        <taxon>Phlebia</taxon>
    </lineage>
</organism>
<dbReference type="Proteomes" id="UP001148662">
    <property type="component" value="Unassembled WGS sequence"/>
</dbReference>
<dbReference type="EMBL" id="JANHOG010001054">
    <property type="protein sequence ID" value="KAJ3545525.1"/>
    <property type="molecule type" value="Genomic_DNA"/>
</dbReference>